<sequence length="87" mass="10081">MNDLKKTVKFSRPSQPFQIVQLEEIDFFNIQEIADLFISTTETKNITDIMDMSDIRKPIVIPIKKTQSDTEDLRCVSTLKEGVNIIY</sequence>
<dbReference type="Proteomes" id="UP001148838">
    <property type="component" value="Unassembled WGS sequence"/>
</dbReference>
<organism evidence="1 2">
    <name type="scientific">Periplaneta americana</name>
    <name type="common">American cockroach</name>
    <name type="synonym">Blatta americana</name>
    <dbReference type="NCBI Taxonomy" id="6978"/>
    <lineage>
        <taxon>Eukaryota</taxon>
        <taxon>Metazoa</taxon>
        <taxon>Ecdysozoa</taxon>
        <taxon>Arthropoda</taxon>
        <taxon>Hexapoda</taxon>
        <taxon>Insecta</taxon>
        <taxon>Pterygota</taxon>
        <taxon>Neoptera</taxon>
        <taxon>Polyneoptera</taxon>
        <taxon>Dictyoptera</taxon>
        <taxon>Blattodea</taxon>
        <taxon>Blattoidea</taxon>
        <taxon>Blattidae</taxon>
        <taxon>Blattinae</taxon>
        <taxon>Periplaneta</taxon>
    </lineage>
</organism>
<gene>
    <name evidence="1" type="ORF">ANN_07933</name>
</gene>
<keyword evidence="2" id="KW-1185">Reference proteome</keyword>
<dbReference type="EMBL" id="JAJSOF020000017">
    <property type="protein sequence ID" value="KAJ4439805.1"/>
    <property type="molecule type" value="Genomic_DNA"/>
</dbReference>
<evidence type="ECO:0000313" key="1">
    <source>
        <dbReference type="EMBL" id="KAJ4439805.1"/>
    </source>
</evidence>
<proteinExistence type="predicted"/>
<name>A0ABQ8T1K0_PERAM</name>
<accession>A0ABQ8T1K0</accession>
<comment type="caution">
    <text evidence="1">The sequence shown here is derived from an EMBL/GenBank/DDBJ whole genome shotgun (WGS) entry which is preliminary data.</text>
</comment>
<protein>
    <submittedName>
        <fullName evidence="1">Uncharacterized protein</fullName>
    </submittedName>
</protein>
<evidence type="ECO:0000313" key="2">
    <source>
        <dbReference type="Proteomes" id="UP001148838"/>
    </source>
</evidence>
<reference evidence="1 2" key="1">
    <citation type="journal article" date="2022" name="Allergy">
        <title>Genome assembly and annotation of Periplaneta americana reveal a comprehensive cockroach allergen profile.</title>
        <authorList>
            <person name="Wang L."/>
            <person name="Xiong Q."/>
            <person name="Saelim N."/>
            <person name="Wang L."/>
            <person name="Nong W."/>
            <person name="Wan A.T."/>
            <person name="Shi M."/>
            <person name="Liu X."/>
            <person name="Cao Q."/>
            <person name="Hui J.H.L."/>
            <person name="Sookrung N."/>
            <person name="Leung T.F."/>
            <person name="Tungtrongchitr A."/>
            <person name="Tsui S.K.W."/>
        </authorList>
    </citation>
    <scope>NUCLEOTIDE SEQUENCE [LARGE SCALE GENOMIC DNA]</scope>
    <source>
        <strain evidence="1">PWHHKU_190912</strain>
    </source>
</reference>